<dbReference type="GO" id="GO:0004694">
    <property type="term" value="F:eukaryotic translation initiation factor 2alpha kinase activity"/>
    <property type="evidence" value="ECO:0007669"/>
    <property type="project" value="TreeGrafter"/>
</dbReference>
<reference evidence="9" key="1">
    <citation type="journal article" date="2020" name="Stud. Mycol.">
        <title>101 Dothideomycetes genomes: a test case for predicting lifestyles and emergence of pathogens.</title>
        <authorList>
            <person name="Haridas S."/>
            <person name="Albert R."/>
            <person name="Binder M."/>
            <person name="Bloem J."/>
            <person name="Labutti K."/>
            <person name="Salamov A."/>
            <person name="Andreopoulos B."/>
            <person name="Baker S."/>
            <person name="Barry K."/>
            <person name="Bills G."/>
            <person name="Bluhm B."/>
            <person name="Cannon C."/>
            <person name="Castanera R."/>
            <person name="Culley D."/>
            <person name="Daum C."/>
            <person name="Ezra D."/>
            <person name="Gonzalez J."/>
            <person name="Henrissat B."/>
            <person name="Kuo A."/>
            <person name="Liang C."/>
            <person name="Lipzen A."/>
            <person name="Lutzoni F."/>
            <person name="Magnuson J."/>
            <person name="Mondo S."/>
            <person name="Nolan M."/>
            <person name="Ohm R."/>
            <person name="Pangilinan J."/>
            <person name="Park H.-J."/>
            <person name="Ramirez L."/>
            <person name="Alfaro M."/>
            <person name="Sun H."/>
            <person name="Tritt A."/>
            <person name="Yoshinaga Y."/>
            <person name="Zwiers L.-H."/>
            <person name="Turgeon B."/>
            <person name="Goodwin S."/>
            <person name="Spatafora J."/>
            <person name="Crous P."/>
            <person name="Grigoriev I."/>
        </authorList>
    </citation>
    <scope>NUCLEOTIDE SEQUENCE</scope>
    <source>
        <strain evidence="9">CBS 379.55</strain>
    </source>
</reference>
<feature type="region of interest" description="Disordered" evidence="7">
    <location>
        <begin position="338"/>
        <end position="374"/>
    </location>
</feature>
<dbReference type="OrthoDB" id="1405469at2759"/>
<evidence type="ECO:0000256" key="6">
    <source>
        <dbReference type="PROSITE-ProRule" id="PRU10141"/>
    </source>
</evidence>
<dbReference type="InterPro" id="IPR008271">
    <property type="entry name" value="Ser/Thr_kinase_AS"/>
</dbReference>
<keyword evidence="2 6" id="KW-0547">Nucleotide-binding</keyword>
<dbReference type="InterPro" id="IPR011009">
    <property type="entry name" value="Kinase-like_dom_sf"/>
</dbReference>
<keyword evidence="10" id="KW-1185">Reference proteome</keyword>
<organism evidence="9 10">
    <name type="scientific">Westerdykella ornata</name>
    <dbReference type="NCBI Taxonomy" id="318751"/>
    <lineage>
        <taxon>Eukaryota</taxon>
        <taxon>Fungi</taxon>
        <taxon>Dikarya</taxon>
        <taxon>Ascomycota</taxon>
        <taxon>Pezizomycotina</taxon>
        <taxon>Dothideomycetes</taxon>
        <taxon>Pleosporomycetidae</taxon>
        <taxon>Pleosporales</taxon>
        <taxon>Sporormiaceae</taxon>
        <taxon>Westerdykella</taxon>
    </lineage>
</organism>
<comment type="similarity">
    <text evidence="5">Belongs to the protein kinase superfamily. Ser/Thr protein kinase family. GCN2 subfamily.</text>
</comment>
<dbReference type="GO" id="GO:0005737">
    <property type="term" value="C:cytoplasm"/>
    <property type="evidence" value="ECO:0007669"/>
    <property type="project" value="TreeGrafter"/>
</dbReference>
<dbReference type="InterPro" id="IPR017441">
    <property type="entry name" value="Protein_kinase_ATP_BS"/>
</dbReference>
<dbReference type="PANTHER" id="PTHR11042">
    <property type="entry name" value="EUKARYOTIC TRANSLATION INITIATION FACTOR 2-ALPHA KINASE EIF2-ALPHA KINASE -RELATED"/>
    <property type="match status" value="1"/>
</dbReference>
<keyword evidence="1" id="KW-0808">Transferase</keyword>
<evidence type="ECO:0000256" key="2">
    <source>
        <dbReference type="ARBA" id="ARBA00022741"/>
    </source>
</evidence>
<dbReference type="PROSITE" id="PS00107">
    <property type="entry name" value="PROTEIN_KINASE_ATP"/>
    <property type="match status" value="1"/>
</dbReference>
<keyword evidence="3 9" id="KW-0418">Kinase</keyword>
<keyword evidence="4 6" id="KW-0067">ATP-binding</keyword>
<dbReference type="GeneID" id="54551597"/>
<protein>
    <submittedName>
        <fullName evidence="9">Kinase-like protein</fullName>
    </submittedName>
</protein>
<dbReference type="Proteomes" id="UP000800097">
    <property type="component" value="Unassembled WGS sequence"/>
</dbReference>
<dbReference type="PANTHER" id="PTHR11042:SF187">
    <property type="entry name" value="EUKARYOTIC TRANSLATION INITIATION FACTOR 2-ALPHA KINASE 2"/>
    <property type="match status" value="1"/>
</dbReference>
<dbReference type="AlphaFoldDB" id="A0A6A6JMM6"/>
<dbReference type="InterPro" id="IPR000719">
    <property type="entry name" value="Prot_kinase_dom"/>
</dbReference>
<dbReference type="GO" id="GO:0005524">
    <property type="term" value="F:ATP binding"/>
    <property type="evidence" value="ECO:0007669"/>
    <property type="project" value="UniProtKB-UniRule"/>
</dbReference>
<dbReference type="PROSITE" id="PS00108">
    <property type="entry name" value="PROTEIN_KINASE_ST"/>
    <property type="match status" value="1"/>
</dbReference>
<feature type="region of interest" description="Disordered" evidence="7">
    <location>
        <begin position="1"/>
        <end position="64"/>
    </location>
</feature>
<dbReference type="Pfam" id="PF00069">
    <property type="entry name" value="Pkinase"/>
    <property type="match status" value="2"/>
</dbReference>
<gene>
    <name evidence="9" type="ORF">EI97DRAFT_433584</name>
</gene>
<evidence type="ECO:0000256" key="5">
    <source>
        <dbReference type="ARBA" id="ARBA00037982"/>
    </source>
</evidence>
<evidence type="ECO:0000313" key="9">
    <source>
        <dbReference type="EMBL" id="KAF2276179.1"/>
    </source>
</evidence>
<dbReference type="Gene3D" id="3.30.200.20">
    <property type="entry name" value="Phosphorylase Kinase, domain 1"/>
    <property type="match status" value="1"/>
</dbReference>
<evidence type="ECO:0000259" key="8">
    <source>
        <dbReference type="PROSITE" id="PS50011"/>
    </source>
</evidence>
<accession>A0A6A6JMM6</accession>
<evidence type="ECO:0000256" key="3">
    <source>
        <dbReference type="ARBA" id="ARBA00022777"/>
    </source>
</evidence>
<dbReference type="SUPFAM" id="SSF56112">
    <property type="entry name" value="Protein kinase-like (PK-like)"/>
    <property type="match status" value="1"/>
</dbReference>
<evidence type="ECO:0000256" key="4">
    <source>
        <dbReference type="ARBA" id="ARBA00022840"/>
    </source>
</evidence>
<sequence>MSMFRKPGDSSSSDESSEEDHESSKNHSVPVAKETVRLSSRRNANNAIASRSGRATPLSSQPALSRNASYVRDLLLHSLLEERVLRETAEQLGKNADDPEVREIARTTYQALSRQLAGQNEDNYTSDSMRSQRAAIQDVLGTATRSHIASLTARNGGSTRALARGSSSLGMTAMNPFANFPSTVDRHLNSLPGLHTDRYVREFLELQVVGKGGYGTVFKVKHKLDNSFYAVKRIMVSPERLRRIRENGPHEIEQMLEEVRALAKLDHGNIVRYHNCWLEFTTQPGDLPAAPERIRNNLLLEHGSGSDHEVSNLQAGVQSLTFEHSLDNLQMDASPGIVFEYTDGDTGARAEQPPDNGNLKMPPTQRQRSSSQATIQTISSMRSRLSTIEDDDEIEVIERNHKPQYPHPSSDVSESLMSDSNLPGRPLVGRTTGPVLTLNVQMSLYDTNLAEYLSCEQSPAPADQVHHCFHTCISLELLASIISGVEYLHAQGVVHRDLKPANVFLALSSSTKISPSGSIDASTCSSCPSRECLYVTPRIGDFGLVAALGEGCFANDQFVKAVGTQFYRPEGGDTKVSEKLDVFALGIMAFEMLQGFSTKMERAETLRRLRQGVFPPNFADRVGMEVQSLIGNMIHADEEMRLTCEEVKRQLGRIIEGLRQQR</sequence>
<feature type="compositionally biased region" description="Low complexity" evidence="7">
    <location>
        <begin position="364"/>
        <end position="374"/>
    </location>
</feature>
<dbReference type="PROSITE" id="PS50011">
    <property type="entry name" value="PROTEIN_KINASE_DOM"/>
    <property type="match status" value="1"/>
</dbReference>
<evidence type="ECO:0000256" key="1">
    <source>
        <dbReference type="ARBA" id="ARBA00022679"/>
    </source>
</evidence>
<dbReference type="InterPro" id="IPR050339">
    <property type="entry name" value="CC_SR_Kinase"/>
</dbReference>
<feature type="compositionally biased region" description="Polar residues" evidence="7">
    <location>
        <begin position="37"/>
        <end position="49"/>
    </location>
</feature>
<dbReference type="EMBL" id="ML986494">
    <property type="protein sequence ID" value="KAF2276179.1"/>
    <property type="molecule type" value="Genomic_DNA"/>
</dbReference>
<dbReference type="GO" id="GO:0005634">
    <property type="term" value="C:nucleus"/>
    <property type="evidence" value="ECO:0007669"/>
    <property type="project" value="TreeGrafter"/>
</dbReference>
<feature type="domain" description="Protein kinase" evidence="8">
    <location>
        <begin position="203"/>
        <end position="655"/>
    </location>
</feature>
<evidence type="ECO:0000256" key="7">
    <source>
        <dbReference type="SAM" id="MobiDB-lite"/>
    </source>
</evidence>
<dbReference type="RefSeq" id="XP_033653718.1">
    <property type="nucleotide sequence ID" value="XM_033798422.1"/>
</dbReference>
<feature type="binding site" evidence="6">
    <location>
        <position position="232"/>
    </location>
    <ligand>
        <name>ATP</name>
        <dbReference type="ChEBI" id="CHEBI:30616"/>
    </ligand>
</feature>
<feature type="region of interest" description="Disordered" evidence="7">
    <location>
        <begin position="402"/>
        <end position="425"/>
    </location>
</feature>
<proteinExistence type="inferred from homology"/>
<name>A0A6A6JMM6_WESOR</name>
<evidence type="ECO:0000313" key="10">
    <source>
        <dbReference type="Proteomes" id="UP000800097"/>
    </source>
</evidence>
<dbReference type="Gene3D" id="1.10.510.10">
    <property type="entry name" value="Transferase(Phosphotransferase) domain 1"/>
    <property type="match status" value="1"/>
</dbReference>
<feature type="compositionally biased region" description="Low complexity" evidence="7">
    <location>
        <begin position="409"/>
        <end position="420"/>
    </location>
</feature>
<dbReference type="SMART" id="SM00220">
    <property type="entry name" value="S_TKc"/>
    <property type="match status" value="1"/>
</dbReference>